<sequence>MTIDVIEPGLSTTVQDTGRYGFQEYGVVVSGVMDEHAAIIANALVGNNDHEPLLEVTLIGPTLTFRNEAIISLCGADLSAKINGLTIPLWKPIYIKEGSTLTFGRPIKGCRSYLAIAGGLDVPVVMNSSSTYSRGKIGGYNGRLLRKDDVLHKKEAISEFTQILYNYFKSHITTAEAFRYVPWTVSTSLIEMYSKKSPIRFIKGPQFFDFTKESLERFRKESFQVLTNSDRMGYRLESFKLELKQNIDLLSEAVTMGTIQVPPDGQPIILMADRQTVGGYPKIGYVASIDLPILSQVIPGEKLSFEEISLEKAQKLLIDREDLVKELKIGLLLAIRRMEHDAG</sequence>
<keyword evidence="5" id="KW-0808">Transferase</keyword>
<dbReference type="PANTHER" id="PTHR43309:SF5">
    <property type="entry name" value="5-OXOPROLINASE SUBUNIT C"/>
    <property type="match status" value="1"/>
</dbReference>
<evidence type="ECO:0000259" key="4">
    <source>
        <dbReference type="SMART" id="SM00797"/>
    </source>
</evidence>
<dbReference type="Proteomes" id="UP000321363">
    <property type="component" value="Unassembled WGS sequence"/>
</dbReference>
<dbReference type="RefSeq" id="WP_146948662.1">
    <property type="nucleotide sequence ID" value="NZ_VOQF01000006.1"/>
</dbReference>
<dbReference type="AlphaFoldDB" id="A0A5C6VZM7"/>
<name>A0A5C6VZM7_9BACI</name>
<feature type="domain" description="Carboxyltransferase" evidence="4">
    <location>
        <begin position="24"/>
        <end position="323"/>
    </location>
</feature>
<organism evidence="5 6">
    <name type="scientific">Metabacillus litoralis</name>
    <dbReference type="NCBI Taxonomy" id="152268"/>
    <lineage>
        <taxon>Bacteria</taxon>
        <taxon>Bacillati</taxon>
        <taxon>Bacillota</taxon>
        <taxon>Bacilli</taxon>
        <taxon>Bacillales</taxon>
        <taxon>Bacillaceae</taxon>
        <taxon>Metabacillus</taxon>
    </lineage>
</organism>
<keyword evidence="6" id="KW-1185">Reference proteome</keyword>
<dbReference type="InterPro" id="IPR003778">
    <property type="entry name" value="CT_A_B"/>
</dbReference>
<dbReference type="Gene3D" id="2.40.100.10">
    <property type="entry name" value="Cyclophilin-like"/>
    <property type="match status" value="1"/>
</dbReference>
<dbReference type="SMART" id="SM00797">
    <property type="entry name" value="AHS2"/>
    <property type="match status" value="1"/>
</dbReference>
<dbReference type="InterPro" id="IPR029000">
    <property type="entry name" value="Cyclophilin-like_dom_sf"/>
</dbReference>
<dbReference type="EMBL" id="VOQF01000006">
    <property type="protein sequence ID" value="TXC90528.1"/>
    <property type="molecule type" value="Genomic_DNA"/>
</dbReference>
<evidence type="ECO:0000256" key="3">
    <source>
        <dbReference type="ARBA" id="ARBA00022840"/>
    </source>
</evidence>
<keyword evidence="2" id="KW-0378">Hydrolase</keyword>
<accession>A0A5C6VZM7</accession>
<protein>
    <submittedName>
        <fullName evidence="5">Biotin-dependent carboxyltransferase</fullName>
    </submittedName>
</protein>
<comment type="caution">
    <text evidence="5">The sequence shown here is derived from an EMBL/GenBank/DDBJ whole genome shotgun (WGS) entry which is preliminary data.</text>
</comment>
<evidence type="ECO:0000313" key="6">
    <source>
        <dbReference type="Proteomes" id="UP000321363"/>
    </source>
</evidence>
<dbReference type="NCBIfam" id="TIGR00724">
    <property type="entry name" value="urea_amlyse_rel"/>
    <property type="match status" value="1"/>
</dbReference>
<reference evidence="5 6" key="1">
    <citation type="journal article" date="2005" name="Int. J. Syst. Evol. Microbiol.">
        <title>Bacillus litoralis sp. nov., isolated from a tidal flat of the Yellow Sea in Korea.</title>
        <authorList>
            <person name="Yoon J.H."/>
            <person name="Oh T.K."/>
        </authorList>
    </citation>
    <scope>NUCLEOTIDE SEQUENCE [LARGE SCALE GENOMIC DNA]</scope>
    <source>
        <strain evidence="5 6">SW-211</strain>
    </source>
</reference>
<evidence type="ECO:0000256" key="1">
    <source>
        <dbReference type="ARBA" id="ARBA00022741"/>
    </source>
</evidence>
<keyword evidence="3" id="KW-0067">ATP-binding</keyword>
<dbReference type="SUPFAM" id="SSF50891">
    <property type="entry name" value="Cyclophilin-like"/>
    <property type="match status" value="1"/>
</dbReference>
<proteinExistence type="predicted"/>
<dbReference type="GO" id="GO:0005524">
    <property type="term" value="F:ATP binding"/>
    <property type="evidence" value="ECO:0007669"/>
    <property type="project" value="UniProtKB-KW"/>
</dbReference>
<dbReference type="GO" id="GO:0016787">
    <property type="term" value="F:hydrolase activity"/>
    <property type="evidence" value="ECO:0007669"/>
    <property type="project" value="UniProtKB-KW"/>
</dbReference>
<dbReference type="PANTHER" id="PTHR43309">
    <property type="entry name" value="5-OXOPROLINASE SUBUNIT C"/>
    <property type="match status" value="1"/>
</dbReference>
<dbReference type="OrthoDB" id="9782422at2"/>
<dbReference type="InterPro" id="IPR052708">
    <property type="entry name" value="PxpC"/>
</dbReference>
<dbReference type="Pfam" id="PF02626">
    <property type="entry name" value="CT_A_B"/>
    <property type="match status" value="1"/>
</dbReference>
<dbReference type="GO" id="GO:0016740">
    <property type="term" value="F:transferase activity"/>
    <property type="evidence" value="ECO:0007669"/>
    <property type="project" value="UniProtKB-KW"/>
</dbReference>
<keyword evidence="1" id="KW-0547">Nucleotide-binding</keyword>
<gene>
    <name evidence="5" type="ORF">FS935_11440</name>
</gene>
<evidence type="ECO:0000256" key="2">
    <source>
        <dbReference type="ARBA" id="ARBA00022801"/>
    </source>
</evidence>
<evidence type="ECO:0000313" key="5">
    <source>
        <dbReference type="EMBL" id="TXC90528.1"/>
    </source>
</evidence>